<dbReference type="FunFam" id="1.20.58.400:FF:000001">
    <property type="entry name" value="Vesicle transport through interaction with t-SNAREs homolog 1A"/>
    <property type="match status" value="1"/>
</dbReference>
<keyword evidence="2" id="KW-0813">Transport</keyword>
<evidence type="ECO:0000256" key="4">
    <source>
        <dbReference type="ARBA" id="ARBA00022927"/>
    </source>
</evidence>
<dbReference type="InterPro" id="IPR007705">
    <property type="entry name" value="Vesicle_trsprt_v-SNARE_N"/>
</dbReference>
<name>A0A9W8AW02_9FUNG</name>
<gene>
    <name evidence="11" type="primary">vti1</name>
    <name evidence="11" type="ORF">H4R34_006131</name>
</gene>
<dbReference type="GO" id="GO:0005484">
    <property type="term" value="F:SNAP receptor activity"/>
    <property type="evidence" value="ECO:0007669"/>
    <property type="project" value="TreeGrafter"/>
</dbReference>
<dbReference type="Pfam" id="PF05008">
    <property type="entry name" value="V-SNARE"/>
    <property type="match status" value="1"/>
</dbReference>
<dbReference type="Proteomes" id="UP001151582">
    <property type="component" value="Unassembled WGS sequence"/>
</dbReference>
<dbReference type="GO" id="GO:0006886">
    <property type="term" value="P:intracellular protein transport"/>
    <property type="evidence" value="ECO:0007669"/>
    <property type="project" value="InterPro"/>
</dbReference>
<organism evidence="11 12">
    <name type="scientific">Dimargaris verticillata</name>
    <dbReference type="NCBI Taxonomy" id="2761393"/>
    <lineage>
        <taxon>Eukaryota</taxon>
        <taxon>Fungi</taxon>
        <taxon>Fungi incertae sedis</taxon>
        <taxon>Zoopagomycota</taxon>
        <taxon>Kickxellomycotina</taxon>
        <taxon>Dimargaritomycetes</taxon>
        <taxon>Dimargaritales</taxon>
        <taxon>Dimargaritaceae</taxon>
        <taxon>Dimargaris</taxon>
    </lineage>
</organism>
<dbReference type="GO" id="GO:0031201">
    <property type="term" value="C:SNARE complex"/>
    <property type="evidence" value="ECO:0007669"/>
    <property type="project" value="TreeGrafter"/>
</dbReference>
<protein>
    <submittedName>
        <fullName evidence="11">Vesicle transport V-snare protein</fullName>
    </submittedName>
</protein>
<dbReference type="GO" id="GO:0048280">
    <property type="term" value="P:vesicle fusion with Golgi apparatus"/>
    <property type="evidence" value="ECO:0007669"/>
    <property type="project" value="TreeGrafter"/>
</dbReference>
<dbReference type="GO" id="GO:0031902">
    <property type="term" value="C:late endosome membrane"/>
    <property type="evidence" value="ECO:0007669"/>
    <property type="project" value="TreeGrafter"/>
</dbReference>
<evidence type="ECO:0000256" key="2">
    <source>
        <dbReference type="ARBA" id="ARBA00022448"/>
    </source>
</evidence>
<keyword evidence="3" id="KW-0812">Transmembrane</keyword>
<keyword evidence="5" id="KW-1133">Transmembrane helix</keyword>
<dbReference type="AlphaFoldDB" id="A0A9W8AW02"/>
<accession>A0A9W8AW02</accession>
<evidence type="ECO:0000256" key="9">
    <source>
        <dbReference type="SAM" id="Coils"/>
    </source>
</evidence>
<keyword evidence="7" id="KW-0472">Membrane</keyword>
<dbReference type="PANTHER" id="PTHR21230:SF26">
    <property type="entry name" value="VESICLE TRANSPORT THROUGH INTERACTION WITH T-SNARES HOMOLOG 1A"/>
    <property type="match status" value="1"/>
</dbReference>
<evidence type="ECO:0000256" key="6">
    <source>
        <dbReference type="ARBA" id="ARBA00023054"/>
    </source>
</evidence>
<evidence type="ECO:0000313" key="11">
    <source>
        <dbReference type="EMBL" id="KAJ1969786.1"/>
    </source>
</evidence>
<evidence type="ECO:0000256" key="5">
    <source>
        <dbReference type="ARBA" id="ARBA00022989"/>
    </source>
</evidence>
<dbReference type="GO" id="GO:0042147">
    <property type="term" value="P:retrograde transport, endosome to Golgi"/>
    <property type="evidence" value="ECO:0007669"/>
    <property type="project" value="TreeGrafter"/>
</dbReference>
<dbReference type="GO" id="GO:0012507">
    <property type="term" value="C:ER to Golgi transport vesicle membrane"/>
    <property type="evidence" value="ECO:0007669"/>
    <property type="project" value="TreeGrafter"/>
</dbReference>
<evidence type="ECO:0000256" key="7">
    <source>
        <dbReference type="ARBA" id="ARBA00023136"/>
    </source>
</evidence>
<proteinExistence type="inferred from homology"/>
<sequence>MASVPGGSDLFESYEQDYVALAKDISKAIHSAIPAASGDAKKQQVKAVQRQMEEAEEILGQMEIEVFNIPSTVRTRLQSRLRSYRTDLGQLKQSLKQAAFGYDKDRRELLGDQGGLSPNAEFDNTSMDQRTRLLAGT</sequence>
<dbReference type="GO" id="GO:0005829">
    <property type="term" value="C:cytosol"/>
    <property type="evidence" value="ECO:0007669"/>
    <property type="project" value="GOC"/>
</dbReference>
<dbReference type="GO" id="GO:0005794">
    <property type="term" value="C:Golgi apparatus"/>
    <property type="evidence" value="ECO:0007669"/>
    <property type="project" value="TreeGrafter"/>
</dbReference>
<evidence type="ECO:0000256" key="8">
    <source>
        <dbReference type="ARBA" id="ARBA00046280"/>
    </source>
</evidence>
<feature type="domain" description="Vesicle transport v-SNARE N-terminal" evidence="10">
    <location>
        <begin position="8"/>
        <end position="98"/>
    </location>
</feature>
<keyword evidence="4" id="KW-0653">Protein transport</keyword>
<feature type="non-terminal residue" evidence="11">
    <location>
        <position position="137"/>
    </location>
</feature>
<evidence type="ECO:0000313" key="12">
    <source>
        <dbReference type="Proteomes" id="UP001151582"/>
    </source>
</evidence>
<dbReference type="GO" id="GO:0016236">
    <property type="term" value="P:macroautophagy"/>
    <property type="evidence" value="ECO:0007669"/>
    <property type="project" value="TreeGrafter"/>
</dbReference>
<evidence type="ECO:0000256" key="1">
    <source>
        <dbReference type="ARBA" id="ARBA00006108"/>
    </source>
</evidence>
<reference evidence="11" key="1">
    <citation type="submission" date="2022-07" db="EMBL/GenBank/DDBJ databases">
        <title>Phylogenomic reconstructions and comparative analyses of Kickxellomycotina fungi.</title>
        <authorList>
            <person name="Reynolds N.K."/>
            <person name="Stajich J.E."/>
            <person name="Barry K."/>
            <person name="Grigoriev I.V."/>
            <person name="Crous P."/>
            <person name="Smith M.E."/>
        </authorList>
    </citation>
    <scope>NUCLEOTIDE SEQUENCE</scope>
    <source>
        <strain evidence="11">RSA 567</strain>
    </source>
</reference>
<dbReference type="SUPFAM" id="SSF47661">
    <property type="entry name" value="t-snare proteins"/>
    <property type="match status" value="1"/>
</dbReference>
<dbReference type="EMBL" id="JANBQB010001884">
    <property type="protein sequence ID" value="KAJ1969786.1"/>
    <property type="molecule type" value="Genomic_DNA"/>
</dbReference>
<dbReference type="GO" id="GO:0005789">
    <property type="term" value="C:endoplasmic reticulum membrane"/>
    <property type="evidence" value="ECO:0007669"/>
    <property type="project" value="TreeGrafter"/>
</dbReference>
<dbReference type="InterPro" id="IPR038407">
    <property type="entry name" value="v-SNARE_N_sf"/>
</dbReference>
<comment type="similarity">
    <text evidence="1">Belongs to the VTI1 family.</text>
</comment>
<dbReference type="GO" id="GO:0000149">
    <property type="term" value="F:SNARE binding"/>
    <property type="evidence" value="ECO:0007669"/>
    <property type="project" value="TreeGrafter"/>
</dbReference>
<keyword evidence="6 9" id="KW-0175">Coiled coil</keyword>
<dbReference type="OrthoDB" id="430637at2759"/>
<dbReference type="GO" id="GO:0006891">
    <property type="term" value="P:intra-Golgi vesicle-mediated transport"/>
    <property type="evidence" value="ECO:0007669"/>
    <property type="project" value="TreeGrafter"/>
</dbReference>
<dbReference type="Gene3D" id="1.20.58.400">
    <property type="entry name" value="t-snare proteins"/>
    <property type="match status" value="1"/>
</dbReference>
<evidence type="ECO:0000259" key="10">
    <source>
        <dbReference type="Pfam" id="PF05008"/>
    </source>
</evidence>
<feature type="coiled-coil region" evidence="9">
    <location>
        <begin position="38"/>
        <end position="65"/>
    </location>
</feature>
<dbReference type="PANTHER" id="PTHR21230">
    <property type="entry name" value="VESICLE TRANSPORT V-SNARE PROTEIN VTI1-RELATED"/>
    <property type="match status" value="1"/>
</dbReference>
<comment type="caution">
    <text evidence="11">The sequence shown here is derived from an EMBL/GenBank/DDBJ whole genome shotgun (WGS) entry which is preliminary data.</text>
</comment>
<comment type="subcellular location">
    <subcellularLocation>
        <location evidence="8">Endomembrane system</location>
        <topology evidence="8">Single-pass type IV membrane protein</topology>
    </subcellularLocation>
</comment>
<dbReference type="GO" id="GO:0006896">
    <property type="term" value="P:Golgi to vacuole transport"/>
    <property type="evidence" value="ECO:0007669"/>
    <property type="project" value="TreeGrafter"/>
</dbReference>
<dbReference type="InterPro" id="IPR010989">
    <property type="entry name" value="SNARE"/>
</dbReference>
<keyword evidence="12" id="KW-1185">Reference proteome</keyword>
<evidence type="ECO:0000256" key="3">
    <source>
        <dbReference type="ARBA" id="ARBA00022692"/>
    </source>
</evidence>